<reference evidence="2 3" key="1">
    <citation type="submission" date="2024-05" db="EMBL/GenBank/DDBJ databases">
        <title>Neorhizobium sp. Rsf11, a plant growth promoting and heavy metal resistant PAH-degrader.</title>
        <authorList>
            <person name="Golubev S.N."/>
            <person name="Muratova A.Y."/>
            <person name="Markelova M.I."/>
        </authorList>
    </citation>
    <scope>NUCLEOTIDE SEQUENCE [LARGE SCALE GENOMIC DNA]</scope>
    <source>
        <strain evidence="2 3">Rsf11</strain>
    </source>
</reference>
<dbReference type="InterPro" id="IPR016181">
    <property type="entry name" value="Acyl_CoA_acyltransferase"/>
</dbReference>
<dbReference type="Pfam" id="PF13878">
    <property type="entry name" value="zf-C2H2_3"/>
    <property type="match status" value="1"/>
</dbReference>
<feature type="domain" description="N-acetyltransferase ESCO zinc-finger" evidence="1">
    <location>
        <begin position="19"/>
        <end position="47"/>
    </location>
</feature>
<dbReference type="SUPFAM" id="SSF55729">
    <property type="entry name" value="Acyl-CoA N-acyltransferases (Nat)"/>
    <property type="match status" value="1"/>
</dbReference>
<dbReference type="RefSeq" id="WP_210057247.1">
    <property type="nucleotide sequence ID" value="NZ_JBEAAL010000030.1"/>
</dbReference>
<organism evidence="2 3">
    <name type="scientific">Neorhizobium phenanthreniclasticum</name>
    <dbReference type="NCBI Taxonomy" id="3157917"/>
    <lineage>
        <taxon>Bacteria</taxon>
        <taxon>Pseudomonadati</taxon>
        <taxon>Pseudomonadota</taxon>
        <taxon>Alphaproteobacteria</taxon>
        <taxon>Hyphomicrobiales</taxon>
        <taxon>Rhizobiaceae</taxon>
        <taxon>Rhizobium/Agrobacterium group</taxon>
        <taxon>Neorhizobium</taxon>
    </lineage>
</organism>
<proteinExistence type="predicted"/>
<protein>
    <recommendedName>
        <fullName evidence="1">N-acetyltransferase ESCO zinc-finger domain-containing protein</fullName>
    </recommendedName>
</protein>
<dbReference type="InterPro" id="IPR028005">
    <property type="entry name" value="AcTrfase_ESCO_Znf_dom"/>
</dbReference>
<comment type="caution">
    <text evidence="2">The sequence shown here is derived from an EMBL/GenBank/DDBJ whole genome shotgun (WGS) entry which is preliminary data.</text>
</comment>
<dbReference type="Proteomes" id="UP001496627">
    <property type="component" value="Unassembled WGS sequence"/>
</dbReference>
<name>A0ABV0MA83_9HYPH</name>
<dbReference type="EMBL" id="JBEAAL010000030">
    <property type="protein sequence ID" value="MEQ1408812.1"/>
    <property type="molecule type" value="Genomic_DNA"/>
</dbReference>
<accession>A0ABV0MA83</accession>
<keyword evidence="3" id="KW-1185">Reference proteome</keyword>
<evidence type="ECO:0000313" key="2">
    <source>
        <dbReference type="EMBL" id="MEQ1408812.1"/>
    </source>
</evidence>
<evidence type="ECO:0000259" key="1">
    <source>
        <dbReference type="Pfam" id="PF13878"/>
    </source>
</evidence>
<sequence length="195" mass="22723">MALSLSVHAPRYRKPPATQSVECPGCGLTYMKGSPTDEREHRRAHRRWSVVNDPKPHRKLIDALVRDTDACWVGADAPGWKRKEVYERARLFRREFGYDFLQWSIEDDPDAIGFLFSDGIGRIIGACAFRPQLGNADRPWRLDWIWLCPDARRSGSLRREWQRFRHRFGDFDVEPPLSEAMKAFLIKQGRGDLIR</sequence>
<evidence type="ECO:0000313" key="3">
    <source>
        <dbReference type="Proteomes" id="UP001496627"/>
    </source>
</evidence>
<gene>
    <name evidence="2" type="ORF">ABK249_28200</name>
</gene>